<dbReference type="CDD" id="cd02440">
    <property type="entry name" value="AdoMet_MTases"/>
    <property type="match status" value="1"/>
</dbReference>
<evidence type="ECO:0000313" key="2">
    <source>
        <dbReference type="EMBL" id="MBA8948842.1"/>
    </source>
</evidence>
<name>A0A7W3LIV0_ACTNM</name>
<gene>
    <name evidence="2" type="ORF">HNR61_000440</name>
</gene>
<accession>A0A7W3LIV0</accession>
<dbReference type="Proteomes" id="UP000572680">
    <property type="component" value="Unassembled WGS sequence"/>
</dbReference>
<dbReference type="EMBL" id="JACJIA010000001">
    <property type="protein sequence ID" value="MBA8948842.1"/>
    <property type="molecule type" value="Genomic_DNA"/>
</dbReference>
<reference evidence="2 3" key="1">
    <citation type="submission" date="2020-08" db="EMBL/GenBank/DDBJ databases">
        <title>Genomic Encyclopedia of Type Strains, Phase IV (KMG-IV): sequencing the most valuable type-strain genomes for metagenomic binning, comparative biology and taxonomic classification.</title>
        <authorList>
            <person name="Goeker M."/>
        </authorList>
    </citation>
    <scope>NUCLEOTIDE SEQUENCE [LARGE SCALE GENOMIC DNA]</scope>
    <source>
        <strain evidence="2 3">DSM 44197</strain>
    </source>
</reference>
<organism evidence="2 3">
    <name type="scientific">Actinomadura namibiensis</name>
    <dbReference type="NCBI Taxonomy" id="182080"/>
    <lineage>
        <taxon>Bacteria</taxon>
        <taxon>Bacillati</taxon>
        <taxon>Actinomycetota</taxon>
        <taxon>Actinomycetes</taxon>
        <taxon>Streptosporangiales</taxon>
        <taxon>Thermomonosporaceae</taxon>
        <taxon>Actinomadura</taxon>
    </lineage>
</organism>
<keyword evidence="3" id="KW-1185">Reference proteome</keyword>
<proteinExistence type="predicted"/>
<comment type="caution">
    <text evidence="2">The sequence shown here is derived from an EMBL/GenBank/DDBJ whole genome shotgun (WGS) entry which is preliminary data.</text>
</comment>
<protein>
    <submittedName>
        <fullName evidence="2">SAM-dependent methyltransferase</fullName>
    </submittedName>
</protein>
<dbReference type="AlphaFoldDB" id="A0A7W3LIV0"/>
<dbReference type="Gene3D" id="3.40.50.150">
    <property type="entry name" value="Vaccinia Virus protein VP39"/>
    <property type="match status" value="1"/>
</dbReference>
<dbReference type="SUPFAM" id="SSF53335">
    <property type="entry name" value="S-adenosyl-L-methionine-dependent methyltransferases"/>
    <property type="match status" value="1"/>
</dbReference>
<keyword evidence="2" id="KW-0808">Transferase</keyword>
<dbReference type="InterPro" id="IPR029063">
    <property type="entry name" value="SAM-dependent_MTases_sf"/>
</dbReference>
<dbReference type="InterPro" id="IPR041698">
    <property type="entry name" value="Methyltransf_25"/>
</dbReference>
<feature type="domain" description="Methyltransferase" evidence="1">
    <location>
        <begin position="40"/>
        <end position="132"/>
    </location>
</feature>
<keyword evidence="2" id="KW-0489">Methyltransferase</keyword>
<dbReference type="GO" id="GO:0008168">
    <property type="term" value="F:methyltransferase activity"/>
    <property type="evidence" value="ECO:0007669"/>
    <property type="project" value="UniProtKB-KW"/>
</dbReference>
<sequence length="247" mass="26162">MTVMREVDGQQAARELPTGVADLGRLVRFMDAELDLEDVVLEVGAGTGPVARAVARRVRHATALDPAPAALAEGKRAADRDGITNVTFMRGDAAALPWLDRTFTLVVVWNALHRAADPAAVVREAARVCRPGAALVVADPVRPAGPDGDPDRIERLRDPAHGALLTEERLTALVTGAGAEVKRADPFDERVPLASWSARTGADATARVREEVLAELAGGPATGLRPHMIDGEPHVTRTNLWLLAIAG</sequence>
<evidence type="ECO:0000313" key="3">
    <source>
        <dbReference type="Proteomes" id="UP000572680"/>
    </source>
</evidence>
<evidence type="ECO:0000259" key="1">
    <source>
        <dbReference type="Pfam" id="PF13649"/>
    </source>
</evidence>
<dbReference type="GO" id="GO:0032259">
    <property type="term" value="P:methylation"/>
    <property type="evidence" value="ECO:0007669"/>
    <property type="project" value="UniProtKB-KW"/>
</dbReference>
<dbReference type="Pfam" id="PF13649">
    <property type="entry name" value="Methyltransf_25"/>
    <property type="match status" value="1"/>
</dbReference>
<dbReference type="PANTHER" id="PTHR43591">
    <property type="entry name" value="METHYLTRANSFERASE"/>
    <property type="match status" value="1"/>
</dbReference>